<comment type="caution">
    <text evidence="1">The sequence shown here is derived from an EMBL/GenBank/DDBJ whole genome shotgun (WGS) entry which is preliminary data.</text>
</comment>
<dbReference type="Proteomes" id="UP001281147">
    <property type="component" value="Unassembled WGS sequence"/>
</dbReference>
<evidence type="ECO:0000313" key="2">
    <source>
        <dbReference type="Proteomes" id="UP001281147"/>
    </source>
</evidence>
<protein>
    <submittedName>
        <fullName evidence="1">Uncharacterized protein</fullName>
    </submittedName>
</protein>
<dbReference type="EMBL" id="JAUTXU010000007">
    <property type="protein sequence ID" value="KAK3723957.1"/>
    <property type="molecule type" value="Genomic_DNA"/>
</dbReference>
<sequence length="161" mass="17828">MGQQSAQTKCVIECTKPQLSCTKAFFEKDCHNFYGIPELRQKCPVCSKRVDVKTGASDKAENWPVANKQCKGLHLFHRDCLRNIVSSVTDAGETYSSASKDSVACPACSSCEGPKASASEQAVKENDSRSWRFDSLALTLWKTPASVLPFNRESKRFARNL</sequence>
<proteinExistence type="predicted"/>
<keyword evidence="2" id="KW-1185">Reference proteome</keyword>
<organism evidence="1 2">
    <name type="scientific">Vermiconidia calcicola</name>
    <dbReference type="NCBI Taxonomy" id="1690605"/>
    <lineage>
        <taxon>Eukaryota</taxon>
        <taxon>Fungi</taxon>
        <taxon>Dikarya</taxon>
        <taxon>Ascomycota</taxon>
        <taxon>Pezizomycotina</taxon>
        <taxon>Dothideomycetes</taxon>
        <taxon>Dothideomycetidae</taxon>
        <taxon>Mycosphaerellales</taxon>
        <taxon>Extremaceae</taxon>
        <taxon>Vermiconidia</taxon>
    </lineage>
</organism>
<evidence type="ECO:0000313" key="1">
    <source>
        <dbReference type="EMBL" id="KAK3723957.1"/>
    </source>
</evidence>
<gene>
    <name evidence="1" type="ORF">LTR37_001441</name>
</gene>
<accession>A0ACC3NW59</accession>
<reference evidence="1" key="1">
    <citation type="submission" date="2023-07" db="EMBL/GenBank/DDBJ databases">
        <title>Black Yeasts Isolated from many extreme environments.</title>
        <authorList>
            <person name="Coleine C."/>
            <person name="Stajich J.E."/>
            <person name="Selbmann L."/>
        </authorList>
    </citation>
    <scope>NUCLEOTIDE SEQUENCE</scope>
    <source>
        <strain evidence="1">CCFEE 5714</strain>
    </source>
</reference>
<name>A0ACC3NW59_9PEZI</name>